<dbReference type="AlphaFoldDB" id="A0A078BB41"/>
<evidence type="ECO:0000256" key="3">
    <source>
        <dbReference type="ARBA" id="ARBA00022801"/>
    </source>
</evidence>
<dbReference type="InParanoid" id="A0A078BB41"/>
<feature type="compositionally biased region" description="Basic and acidic residues" evidence="6">
    <location>
        <begin position="174"/>
        <end position="185"/>
    </location>
</feature>
<keyword evidence="5" id="KW-0175">Coiled coil</keyword>
<gene>
    <name evidence="9" type="primary">Contig3012.g3219</name>
    <name evidence="9" type="ORF">STYLEM_19610</name>
</gene>
<dbReference type="Proteomes" id="UP000039865">
    <property type="component" value="Unassembled WGS sequence"/>
</dbReference>
<dbReference type="EC" id="3.1.3.48" evidence="2"/>
<evidence type="ECO:0000259" key="7">
    <source>
        <dbReference type="PROSITE" id="PS50054"/>
    </source>
</evidence>
<dbReference type="GO" id="GO:0017017">
    <property type="term" value="F:MAP kinase tyrosine/serine/threonine phosphatase activity"/>
    <property type="evidence" value="ECO:0007669"/>
    <property type="project" value="TreeGrafter"/>
</dbReference>
<dbReference type="InterPro" id="IPR000340">
    <property type="entry name" value="Dual-sp_phosphatase_cat-dom"/>
</dbReference>
<proteinExistence type="inferred from homology"/>
<dbReference type="GO" id="GO:0008330">
    <property type="term" value="F:protein tyrosine/threonine phosphatase activity"/>
    <property type="evidence" value="ECO:0007669"/>
    <property type="project" value="TreeGrafter"/>
</dbReference>
<evidence type="ECO:0000313" key="9">
    <source>
        <dbReference type="EMBL" id="CDW90467.1"/>
    </source>
</evidence>
<accession>A0A078BB41</accession>
<feature type="region of interest" description="Disordered" evidence="6">
    <location>
        <begin position="161"/>
        <end position="185"/>
    </location>
</feature>
<dbReference type="GO" id="GO:0043409">
    <property type="term" value="P:negative regulation of MAPK cascade"/>
    <property type="evidence" value="ECO:0007669"/>
    <property type="project" value="TreeGrafter"/>
</dbReference>
<evidence type="ECO:0000256" key="2">
    <source>
        <dbReference type="ARBA" id="ARBA00013064"/>
    </source>
</evidence>
<dbReference type="SMART" id="SM00195">
    <property type="entry name" value="DSPc"/>
    <property type="match status" value="1"/>
</dbReference>
<sequence length="431" mass="49555">MPQALKHKLNHQGALCHPYCQNEQTTVFEPWFPYQSPQNKIIQQSMSFQASVQVLYLGQTSFPNMLVGITLGTNLLAVAFNHPLQNNQVHSNFYQLSLTRTNKTRRARDNLNILEFFITFDKFIDYNFNQLMEKSEKYNNQEEFVEDEEFFDKLEKNDEVEAEKQQNNIEDEEEKSKEQKSHESMDRIQKLMLAIKAMTAMKLTREDNVAAEIIPNLFLGSVGVAFNKDSLNKHGITHILTCADKIQPRFATEFKYMCLPILDTPSENIGKYFRQAYLFISDALSENSKVLEGGLKNNVLVHCFAGKSRSTSFVLAYLMVKEKINLRDGLELSRQKRPIAQPNPGFILQLKLFEKELFGVNSDVTVRASSINKPDQAKEELVKDLSQEDSSIKEINDGIQQMKLSGDEEGAQELQNKIQEVVEQEYQQNQN</sequence>
<dbReference type="InterPro" id="IPR020422">
    <property type="entry name" value="TYR_PHOSPHATASE_DUAL_dom"/>
</dbReference>
<dbReference type="PROSITE" id="PS50056">
    <property type="entry name" value="TYR_PHOSPHATASE_2"/>
    <property type="match status" value="1"/>
</dbReference>
<evidence type="ECO:0000256" key="6">
    <source>
        <dbReference type="SAM" id="MobiDB-lite"/>
    </source>
</evidence>
<keyword evidence="10" id="KW-1185">Reference proteome</keyword>
<dbReference type="GO" id="GO:0005737">
    <property type="term" value="C:cytoplasm"/>
    <property type="evidence" value="ECO:0007669"/>
    <property type="project" value="TreeGrafter"/>
</dbReference>
<dbReference type="InterPro" id="IPR016130">
    <property type="entry name" value="Tyr_Pase_AS"/>
</dbReference>
<comment type="similarity">
    <text evidence="1">Belongs to the protein-tyrosine phosphatase family. Non-receptor class dual specificity subfamily.</text>
</comment>
<dbReference type="InterPro" id="IPR029021">
    <property type="entry name" value="Prot-tyrosine_phosphatase-like"/>
</dbReference>
<evidence type="ECO:0000256" key="4">
    <source>
        <dbReference type="ARBA" id="ARBA00022912"/>
    </source>
</evidence>
<dbReference type="GO" id="GO:0033550">
    <property type="term" value="F:MAP kinase tyrosine phosphatase activity"/>
    <property type="evidence" value="ECO:0007669"/>
    <property type="project" value="TreeGrafter"/>
</dbReference>
<feature type="domain" description="Tyrosine-protein phosphatase" evidence="7">
    <location>
        <begin position="208"/>
        <end position="359"/>
    </location>
</feature>
<evidence type="ECO:0000313" key="10">
    <source>
        <dbReference type="Proteomes" id="UP000039865"/>
    </source>
</evidence>
<dbReference type="PRINTS" id="PR01908">
    <property type="entry name" value="ADSPHPHTASE"/>
</dbReference>
<dbReference type="EMBL" id="CCKQ01018500">
    <property type="protein sequence ID" value="CDW90467.1"/>
    <property type="molecule type" value="Genomic_DNA"/>
</dbReference>
<dbReference type="PANTHER" id="PTHR10159">
    <property type="entry name" value="DUAL SPECIFICITY PROTEIN PHOSPHATASE"/>
    <property type="match status" value="1"/>
</dbReference>
<feature type="domain" description="Tyrosine specific protein phosphatases" evidence="8">
    <location>
        <begin position="275"/>
        <end position="338"/>
    </location>
</feature>
<dbReference type="Pfam" id="PF00782">
    <property type="entry name" value="DSPc"/>
    <property type="match status" value="1"/>
</dbReference>
<protein>
    <recommendedName>
        <fullName evidence="2">protein-tyrosine-phosphatase</fullName>
        <ecNumber evidence="2">3.1.3.48</ecNumber>
    </recommendedName>
</protein>
<dbReference type="CDD" id="cd14498">
    <property type="entry name" value="DSP"/>
    <property type="match status" value="1"/>
</dbReference>
<dbReference type="OrthoDB" id="10252009at2759"/>
<dbReference type="OMA" id="ITHILTC"/>
<dbReference type="PANTHER" id="PTHR10159:SF511">
    <property type="entry name" value="DUAL SPECIFICITY PROTEIN PHOSPHATASE 1"/>
    <property type="match status" value="1"/>
</dbReference>
<keyword evidence="4" id="KW-0904">Protein phosphatase</keyword>
<feature type="coiled-coil region" evidence="5">
    <location>
        <begin position="404"/>
        <end position="431"/>
    </location>
</feature>
<name>A0A078BB41_STYLE</name>
<dbReference type="Gene3D" id="3.90.190.10">
    <property type="entry name" value="Protein tyrosine phosphatase superfamily"/>
    <property type="match status" value="1"/>
</dbReference>
<reference evidence="9 10" key="1">
    <citation type="submission" date="2014-06" db="EMBL/GenBank/DDBJ databases">
        <authorList>
            <person name="Swart Estienne"/>
        </authorList>
    </citation>
    <scope>NUCLEOTIDE SEQUENCE [LARGE SCALE GENOMIC DNA]</scope>
    <source>
        <strain evidence="9 10">130c</strain>
    </source>
</reference>
<dbReference type="InterPro" id="IPR000387">
    <property type="entry name" value="Tyr_Pase_dom"/>
</dbReference>
<evidence type="ECO:0000259" key="8">
    <source>
        <dbReference type="PROSITE" id="PS50056"/>
    </source>
</evidence>
<dbReference type="SUPFAM" id="SSF52799">
    <property type="entry name" value="(Phosphotyrosine protein) phosphatases II"/>
    <property type="match status" value="1"/>
</dbReference>
<keyword evidence="3" id="KW-0378">Hydrolase</keyword>
<evidence type="ECO:0000256" key="5">
    <source>
        <dbReference type="SAM" id="Coils"/>
    </source>
</evidence>
<evidence type="ECO:0000256" key="1">
    <source>
        <dbReference type="ARBA" id="ARBA00008601"/>
    </source>
</evidence>
<dbReference type="PROSITE" id="PS00383">
    <property type="entry name" value="TYR_PHOSPHATASE_1"/>
    <property type="match status" value="1"/>
</dbReference>
<dbReference type="PROSITE" id="PS50054">
    <property type="entry name" value="TYR_PHOSPHATASE_DUAL"/>
    <property type="match status" value="1"/>
</dbReference>
<organism evidence="9 10">
    <name type="scientific">Stylonychia lemnae</name>
    <name type="common">Ciliate</name>
    <dbReference type="NCBI Taxonomy" id="5949"/>
    <lineage>
        <taxon>Eukaryota</taxon>
        <taxon>Sar</taxon>
        <taxon>Alveolata</taxon>
        <taxon>Ciliophora</taxon>
        <taxon>Intramacronucleata</taxon>
        <taxon>Spirotrichea</taxon>
        <taxon>Stichotrichia</taxon>
        <taxon>Sporadotrichida</taxon>
        <taxon>Oxytrichidae</taxon>
        <taxon>Stylonychinae</taxon>
        <taxon>Stylonychia</taxon>
    </lineage>
</organism>